<dbReference type="AlphaFoldDB" id="A0AAU9UMB8"/>
<name>A0AAU9UMB8_EUPED</name>
<evidence type="ECO:0000313" key="4">
    <source>
        <dbReference type="Proteomes" id="UP001153954"/>
    </source>
</evidence>
<feature type="compositionally biased region" description="Basic and acidic residues" evidence="1">
    <location>
        <begin position="264"/>
        <end position="277"/>
    </location>
</feature>
<evidence type="ECO:0000313" key="3">
    <source>
        <dbReference type="EMBL" id="CAH2100789.1"/>
    </source>
</evidence>
<reference evidence="3" key="1">
    <citation type="submission" date="2022-03" db="EMBL/GenBank/DDBJ databases">
        <authorList>
            <person name="Tunstrom K."/>
        </authorList>
    </citation>
    <scope>NUCLEOTIDE SEQUENCE</scope>
</reference>
<keyword evidence="4" id="KW-1185">Reference proteome</keyword>
<protein>
    <recommendedName>
        <fullName evidence="2">Mutator-like transposase domain-containing protein</fullName>
    </recommendedName>
</protein>
<dbReference type="Pfam" id="PF20700">
    <property type="entry name" value="Mutator"/>
    <property type="match status" value="1"/>
</dbReference>
<feature type="region of interest" description="Disordered" evidence="1">
    <location>
        <begin position="264"/>
        <end position="304"/>
    </location>
</feature>
<evidence type="ECO:0000256" key="1">
    <source>
        <dbReference type="SAM" id="MobiDB-lite"/>
    </source>
</evidence>
<gene>
    <name evidence="3" type="ORF">EEDITHA_LOCUS15610</name>
</gene>
<sequence>MEVDSVKDMFGRSISKYGVKYTRYIGDGDSATHKGLIDLNPYDIPVAKLECYLHVKKRMGTRCRNVKKTNKKLGGKSKTSQKLTVNLINKLQKYYGLAIMRNQDNVDEMYKAIWATFYHFCSTDKNPNHKNCPEGAESWCAYRRAEAEGIISTFKHDYLPLDPEVQEAIKPIYEDLSRYELLDRCKGNNTENNNESYNGLLWHFSPKHLHNGFKTIELSNNFATAIFNDGYSSILKIFNVMGVIVGPAARDFAALKDDTRIRIADHRQRASSKEGRSSRRKASSAEQALFEEAEGELYGPGIAD</sequence>
<organism evidence="3 4">
    <name type="scientific">Euphydryas editha</name>
    <name type="common">Edith's checkerspot</name>
    <dbReference type="NCBI Taxonomy" id="104508"/>
    <lineage>
        <taxon>Eukaryota</taxon>
        <taxon>Metazoa</taxon>
        <taxon>Ecdysozoa</taxon>
        <taxon>Arthropoda</taxon>
        <taxon>Hexapoda</taxon>
        <taxon>Insecta</taxon>
        <taxon>Pterygota</taxon>
        <taxon>Neoptera</taxon>
        <taxon>Endopterygota</taxon>
        <taxon>Lepidoptera</taxon>
        <taxon>Glossata</taxon>
        <taxon>Ditrysia</taxon>
        <taxon>Papilionoidea</taxon>
        <taxon>Nymphalidae</taxon>
        <taxon>Nymphalinae</taxon>
        <taxon>Euphydryas</taxon>
    </lineage>
</organism>
<comment type="caution">
    <text evidence="3">The sequence shown here is derived from an EMBL/GenBank/DDBJ whole genome shotgun (WGS) entry which is preliminary data.</text>
</comment>
<dbReference type="Proteomes" id="UP001153954">
    <property type="component" value="Unassembled WGS sequence"/>
</dbReference>
<dbReference type="EMBL" id="CAKOGL010000023">
    <property type="protein sequence ID" value="CAH2100789.1"/>
    <property type="molecule type" value="Genomic_DNA"/>
</dbReference>
<accession>A0AAU9UMB8</accession>
<feature type="domain" description="Mutator-like transposase" evidence="2">
    <location>
        <begin position="1"/>
        <end position="140"/>
    </location>
</feature>
<proteinExistence type="predicted"/>
<dbReference type="InterPro" id="IPR049012">
    <property type="entry name" value="Mutator_transp_dom"/>
</dbReference>
<evidence type="ECO:0000259" key="2">
    <source>
        <dbReference type="Pfam" id="PF20700"/>
    </source>
</evidence>